<keyword evidence="15" id="KW-1185">Reference proteome</keyword>
<evidence type="ECO:0000256" key="10">
    <source>
        <dbReference type="SAM" id="Phobius"/>
    </source>
</evidence>
<keyword evidence="10" id="KW-0472">Membrane</keyword>
<dbReference type="PANTHER" id="PTHR43065">
    <property type="entry name" value="SENSOR HISTIDINE KINASE"/>
    <property type="match status" value="1"/>
</dbReference>
<keyword evidence="5" id="KW-0808">Transferase</keyword>
<keyword evidence="4" id="KW-0597">Phosphoprotein</keyword>
<dbReference type="PROSITE" id="PS50109">
    <property type="entry name" value="HIS_KIN"/>
    <property type="match status" value="1"/>
</dbReference>
<protein>
    <recommendedName>
        <fullName evidence="3">histidine kinase</fullName>
        <ecNumber evidence="3">2.7.13.3</ecNumber>
    </recommendedName>
</protein>
<dbReference type="InterPro" id="IPR003660">
    <property type="entry name" value="HAMP_dom"/>
</dbReference>
<gene>
    <name evidence="14" type="ORF">RG47T_0625</name>
</gene>
<dbReference type="EMBL" id="MPPL01000001">
    <property type="protein sequence ID" value="OKS85181.1"/>
    <property type="molecule type" value="Genomic_DNA"/>
</dbReference>
<dbReference type="Pfam" id="PF02518">
    <property type="entry name" value="HATPase_c"/>
    <property type="match status" value="1"/>
</dbReference>
<keyword evidence="10" id="KW-0812">Transmembrane</keyword>
<keyword evidence="8" id="KW-0067">ATP-binding</keyword>
<feature type="domain" description="HAMP" evidence="13">
    <location>
        <begin position="52"/>
        <end position="104"/>
    </location>
</feature>
<dbReference type="Pfam" id="PF00989">
    <property type="entry name" value="PAS"/>
    <property type="match status" value="1"/>
</dbReference>
<dbReference type="PROSITE" id="PS50112">
    <property type="entry name" value="PAS"/>
    <property type="match status" value="1"/>
</dbReference>
<reference evidence="14 15" key="1">
    <citation type="submission" date="2016-11" db="EMBL/GenBank/DDBJ databases">
        <title>Whole Genome Sequencing of Mucilaginibacter polytrichastri RG4-7(T) isolated from the moss sample.</title>
        <authorList>
            <person name="Li Y."/>
        </authorList>
    </citation>
    <scope>NUCLEOTIDE SEQUENCE [LARGE SCALE GENOMIC DNA]</scope>
    <source>
        <strain evidence="14 15">RG4-7</strain>
    </source>
</reference>
<dbReference type="OrthoDB" id="1931120at2"/>
<evidence type="ECO:0000256" key="7">
    <source>
        <dbReference type="ARBA" id="ARBA00022777"/>
    </source>
</evidence>
<dbReference type="STRING" id="1302689.RG47T_0625"/>
<dbReference type="InterPro" id="IPR000014">
    <property type="entry name" value="PAS"/>
</dbReference>
<dbReference type="SUPFAM" id="SSF55785">
    <property type="entry name" value="PYP-like sensor domain (PAS domain)"/>
    <property type="match status" value="1"/>
</dbReference>
<keyword evidence="10" id="KW-1133">Transmembrane helix</keyword>
<evidence type="ECO:0000259" key="11">
    <source>
        <dbReference type="PROSITE" id="PS50109"/>
    </source>
</evidence>
<evidence type="ECO:0000256" key="1">
    <source>
        <dbReference type="ARBA" id="ARBA00000085"/>
    </source>
</evidence>
<dbReference type="GO" id="GO:0004673">
    <property type="term" value="F:protein histidine kinase activity"/>
    <property type="evidence" value="ECO:0007669"/>
    <property type="project" value="UniProtKB-EC"/>
</dbReference>
<dbReference type="Proteomes" id="UP000186720">
    <property type="component" value="Unassembled WGS sequence"/>
</dbReference>
<evidence type="ECO:0000256" key="8">
    <source>
        <dbReference type="ARBA" id="ARBA00022840"/>
    </source>
</evidence>
<comment type="subcellular location">
    <subcellularLocation>
        <location evidence="2">Membrane</location>
    </subcellularLocation>
</comment>
<evidence type="ECO:0000256" key="9">
    <source>
        <dbReference type="ARBA" id="ARBA00023012"/>
    </source>
</evidence>
<feature type="transmembrane region" description="Helical" evidence="10">
    <location>
        <begin position="32"/>
        <end position="51"/>
    </location>
</feature>
<comment type="catalytic activity">
    <reaction evidence="1">
        <text>ATP + protein L-histidine = ADP + protein N-phospho-L-histidine.</text>
        <dbReference type="EC" id="2.7.13.3"/>
    </reaction>
</comment>
<accession>A0A1Q5ZTT3</accession>
<evidence type="ECO:0000313" key="15">
    <source>
        <dbReference type="Proteomes" id="UP000186720"/>
    </source>
</evidence>
<keyword evidence="7" id="KW-0418">Kinase</keyword>
<dbReference type="PRINTS" id="PR00344">
    <property type="entry name" value="BCTRLSENSOR"/>
</dbReference>
<dbReference type="SMART" id="SM00304">
    <property type="entry name" value="HAMP"/>
    <property type="match status" value="1"/>
</dbReference>
<dbReference type="Pfam" id="PF00672">
    <property type="entry name" value="HAMP"/>
    <property type="match status" value="1"/>
</dbReference>
<dbReference type="GO" id="GO:0000160">
    <property type="term" value="P:phosphorelay signal transduction system"/>
    <property type="evidence" value="ECO:0007669"/>
    <property type="project" value="UniProtKB-KW"/>
</dbReference>
<proteinExistence type="predicted"/>
<dbReference type="PROSITE" id="PS50885">
    <property type="entry name" value="HAMP"/>
    <property type="match status" value="1"/>
</dbReference>
<dbReference type="GO" id="GO:0005524">
    <property type="term" value="F:ATP binding"/>
    <property type="evidence" value="ECO:0007669"/>
    <property type="project" value="UniProtKB-KW"/>
</dbReference>
<dbReference type="GO" id="GO:0016020">
    <property type="term" value="C:membrane"/>
    <property type="evidence" value="ECO:0007669"/>
    <property type="project" value="UniProtKB-SubCell"/>
</dbReference>
<feature type="transmembrane region" description="Helical" evidence="10">
    <location>
        <begin position="7"/>
        <end position="26"/>
    </location>
</feature>
<dbReference type="InterPro" id="IPR035965">
    <property type="entry name" value="PAS-like_dom_sf"/>
</dbReference>
<dbReference type="CDD" id="cd06225">
    <property type="entry name" value="HAMP"/>
    <property type="match status" value="1"/>
</dbReference>
<dbReference type="EC" id="2.7.13.3" evidence="3"/>
<evidence type="ECO:0000256" key="3">
    <source>
        <dbReference type="ARBA" id="ARBA00012438"/>
    </source>
</evidence>
<feature type="domain" description="PAS" evidence="12">
    <location>
        <begin position="109"/>
        <end position="154"/>
    </location>
</feature>
<organism evidence="14 15">
    <name type="scientific">Mucilaginibacter polytrichastri</name>
    <dbReference type="NCBI Taxonomy" id="1302689"/>
    <lineage>
        <taxon>Bacteria</taxon>
        <taxon>Pseudomonadati</taxon>
        <taxon>Bacteroidota</taxon>
        <taxon>Sphingobacteriia</taxon>
        <taxon>Sphingobacteriales</taxon>
        <taxon>Sphingobacteriaceae</taxon>
        <taxon>Mucilaginibacter</taxon>
    </lineage>
</organism>
<dbReference type="InterPro" id="IPR013767">
    <property type="entry name" value="PAS_fold"/>
</dbReference>
<evidence type="ECO:0000259" key="13">
    <source>
        <dbReference type="PROSITE" id="PS50885"/>
    </source>
</evidence>
<dbReference type="AlphaFoldDB" id="A0A1Q5ZTT3"/>
<evidence type="ECO:0000256" key="2">
    <source>
        <dbReference type="ARBA" id="ARBA00004370"/>
    </source>
</evidence>
<dbReference type="InterPro" id="IPR036890">
    <property type="entry name" value="HATPase_C_sf"/>
</dbReference>
<evidence type="ECO:0000256" key="4">
    <source>
        <dbReference type="ARBA" id="ARBA00022553"/>
    </source>
</evidence>
<evidence type="ECO:0000256" key="5">
    <source>
        <dbReference type="ARBA" id="ARBA00022679"/>
    </source>
</evidence>
<dbReference type="CDD" id="cd00130">
    <property type="entry name" value="PAS"/>
    <property type="match status" value="1"/>
</dbReference>
<name>A0A1Q5ZTT3_9SPHI</name>
<keyword evidence="9" id="KW-0902">Two-component regulatory system</keyword>
<evidence type="ECO:0000256" key="6">
    <source>
        <dbReference type="ARBA" id="ARBA00022741"/>
    </source>
</evidence>
<sequence>MKLRTKYILFVFILHLVTLVLTYFIFEANKALFLVAEVFVIISILISWNLYRQLIQPMKSLMVGLEAIKDRDFNIKFSPTGKYEVDQLIGVYNQMIDQLRTERTLQEQQHFFLEKLIHTSPTGIIVLDHDDQVQQINPKALQILGVGDKQVLNQPVGNVSNELLQQVTNLKSGETKVLKYGGASTYKIQKSHFVDRGFPRHFIMIEELTAEILAAEKNVYGKVIRMMAHEVNNTIGPVNSIIQSTLKTENLWTSKDELLKEALQVALDRNQNLNLFMRNFADLVKLPAPNKKQVEVLPLIKSIVRLMANKAAESRVELVIEPVEAPLYIPADEQQMEQALINVVKNAIEAIDGHTGIVTLKINALNKQLIITDTGTGITATQSEQLFTPFYSTKKDGQGIGLTLVREILMNHGFRFSLKTVAQSQTEFRISF</sequence>
<evidence type="ECO:0000259" key="12">
    <source>
        <dbReference type="PROSITE" id="PS50112"/>
    </source>
</evidence>
<dbReference type="InterPro" id="IPR003594">
    <property type="entry name" value="HATPase_dom"/>
</dbReference>
<dbReference type="Gene3D" id="3.30.565.10">
    <property type="entry name" value="Histidine kinase-like ATPase, C-terminal domain"/>
    <property type="match status" value="1"/>
</dbReference>
<keyword evidence="6" id="KW-0547">Nucleotide-binding</keyword>
<dbReference type="Gene3D" id="6.10.340.10">
    <property type="match status" value="1"/>
</dbReference>
<dbReference type="Gene3D" id="3.30.450.20">
    <property type="entry name" value="PAS domain"/>
    <property type="match status" value="1"/>
</dbReference>
<comment type="caution">
    <text evidence="14">The sequence shown here is derived from an EMBL/GenBank/DDBJ whole genome shotgun (WGS) entry which is preliminary data.</text>
</comment>
<dbReference type="InterPro" id="IPR005467">
    <property type="entry name" value="His_kinase_dom"/>
</dbReference>
<dbReference type="NCBIfam" id="TIGR00229">
    <property type="entry name" value="sensory_box"/>
    <property type="match status" value="1"/>
</dbReference>
<dbReference type="GO" id="GO:0006355">
    <property type="term" value="P:regulation of DNA-templated transcription"/>
    <property type="evidence" value="ECO:0007669"/>
    <property type="project" value="InterPro"/>
</dbReference>
<dbReference type="InterPro" id="IPR004358">
    <property type="entry name" value="Sig_transdc_His_kin-like_C"/>
</dbReference>
<dbReference type="PANTHER" id="PTHR43065:SF10">
    <property type="entry name" value="PEROXIDE STRESS-ACTIVATED HISTIDINE KINASE MAK3"/>
    <property type="match status" value="1"/>
</dbReference>
<evidence type="ECO:0000313" key="14">
    <source>
        <dbReference type="EMBL" id="OKS85181.1"/>
    </source>
</evidence>
<dbReference type="SMART" id="SM00387">
    <property type="entry name" value="HATPase_c"/>
    <property type="match status" value="1"/>
</dbReference>
<feature type="domain" description="Histidine kinase" evidence="11">
    <location>
        <begin position="226"/>
        <end position="432"/>
    </location>
</feature>
<dbReference type="SUPFAM" id="SSF55874">
    <property type="entry name" value="ATPase domain of HSP90 chaperone/DNA topoisomerase II/histidine kinase"/>
    <property type="match status" value="1"/>
</dbReference>